<dbReference type="AlphaFoldDB" id="A0A8X8VZG1"/>
<name>A0A8X8VZG1_SALSN</name>
<reference evidence="7" key="1">
    <citation type="submission" date="2018-01" db="EMBL/GenBank/DDBJ databases">
        <authorList>
            <person name="Mao J.F."/>
        </authorList>
    </citation>
    <scope>NUCLEOTIDE SEQUENCE</scope>
    <source>
        <strain evidence="7">Huo1</strain>
        <tissue evidence="7">Leaf</tissue>
    </source>
</reference>
<dbReference type="Pfam" id="PF03942">
    <property type="entry name" value="DTW"/>
    <property type="match status" value="1"/>
</dbReference>
<evidence type="ECO:0000313" key="7">
    <source>
        <dbReference type="EMBL" id="KAG6385096.1"/>
    </source>
</evidence>
<evidence type="ECO:0000313" key="8">
    <source>
        <dbReference type="Proteomes" id="UP000298416"/>
    </source>
</evidence>
<dbReference type="InterPro" id="IPR005636">
    <property type="entry name" value="DTW"/>
</dbReference>
<evidence type="ECO:0000256" key="4">
    <source>
        <dbReference type="ARBA" id="ARBA00022694"/>
    </source>
</evidence>
<dbReference type="SMART" id="SM01144">
    <property type="entry name" value="DTW"/>
    <property type="match status" value="1"/>
</dbReference>
<comment type="caution">
    <text evidence="7">The sequence shown here is derived from an EMBL/GenBank/DDBJ whole genome shotgun (WGS) entry which is preliminary data.</text>
</comment>
<feature type="domain" description="DTW" evidence="6">
    <location>
        <begin position="142"/>
        <end position="377"/>
    </location>
</feature>
<evidence type="ECO:0000256" key="2">
    <source>
        <dbReference type="ARBA" id="ARBA00022679"/>
    </source>
</evidence>
<dbReference type="PANTHER" id="PTHR21392">
    <property type="entry name" value="TRNA-URIDINE AMINOCARBOXYPROPYLTRANSFERASE 2"/>
    <property type="match status" value="1"/>
</dbReference>
<evidence type="ECO:0000256" key="3">
    <source>
        <dbReference type="ARBA" id="ARBA00022691"/>
    </source>
</evidence>
<keyword evidence="8" id="KW-1185">Reference proteome</keyword>
<gene>
    <name evidence="7" type="ORF">SASPL_153922</name>
</gene>
<comment type="catalytic activity">
    <reaction evidence="5">
        <text>a uridine in tRNA + S-adenosyl-L-methionine = a 3-[(3S)-3-amino-3-carboxypropyl]uridine in tRNA + S-methyl-5'-thioadenosine + H(+)</text>
        <dbReference type="Rhea" id="RHEA:62432"/>
        <dbReference type="Rhea" id="RHEA-COMP:13339"/>
        <dbReference type="Rhea" id="RHEA-COMP:16092"/>
        <dbReference type="ChEBI" id="CHEBI:15378"/>
        <dbReference type="ChEBI" id="CHEBI:17509"/>
        <dbReference type="ChEBI" id="CHEBI:59789"/>
        <dbReference type="ChEBI" id="CHEBI:65315"/>
        <dbReference type="ChEBI" id="CHEBI:82930"/>
        <dbReference type="EC" id="2.5.1.25"/>
    </reaction>
</comment>
<dbReference type="GO" id="GO:0016432">
    <property type="term" value="F:tRNA-uridine aminocarboxypropyltransferase activity"/>
    <property type="evidence" value="ECO:0007669"/>
    <property type="project" value="UniProtKB-EC"/>
</dbReference>
<evidence type="ECO:0000256" key="5">
    <source>
        <dbReference type="ARBA" id="ARBA00048718"/>
    </source>
</evidence>
<dbReference type="Proteomes" id="UP000298416">
    <property type="component" value="Unassembled WGS sequence"/>
</dbReference>
<keyword evidence="4" id="KW-0819">tRNA processing</keyword>
<dbReference type="PANTHER" id="PTHR21392:SF4">
    <property type="entry name" value="TRNA-URIDINE AMINOCARBOXYPROPYLTRANSFERASE"/>
    <property type="match status" value="1"/>
</dbReference>
<dbReference type="EC" id="2.5.1.25" evidence="1"/>
<evidence type="ECO:0000256" key="1">
    <source>
        <dbReference type="ARBA" id="ARBA00012386"/>
    </source>
</evidence>
<protein>
    <recommendedName>
        <fullName evidence="1">tRNA-uridine aminocarboxypropyltransferase</fullName>
        <ecNumber evidence="1">2.5.1.25</ecNumber>
    </recommendedName>
</protein>
<proteinExistence type="predicted"/>
<sequence length="394" mass="44691">MLISARGILFSPKTTFYSCNKIPHFYTGVKPLTSKPPFSMSADTLTAADNESATISLEEWQGWGTVSPLPAMVDQIIHDMKLLEKDIDKPMTFGGNRGALTGGFKVAEDKKHRAKYASLNTTEEKLQFFSARQIACRLLGSRGYLCQKCWLPQEDCVCSKMKTCSLWNKLRIWLYMHPKDFLRQNNTGKLLWQVFGLQAASLCIFGIAEHEEMMWNELNRAGTNRVWCLYPNKNAVTESVKDIVGCSTSPESQAEPLYAKSSYCNVTQENKEDVLHFILIDGTWSNSAAMVKRLQTRAESEWGKELRCISLNTGASLMHKLRPQPSWDRTCTAAAAIGLLNELNQLPEFSSMGLDKQAEAIDDALEVLYEGLITRRLRWGRSISRKERHNWDIW</sequence>
<dbReference type="EMBL" id="PNBA02000022">
    <property type="protein sequence ID" value="KAG6385096.1"/>
    <property type="molecule type" value="Genomic_DNA"/>
</dbReference>
<evidence type="ECO:0000259" key="6">
    <source>
        <dbReference type="SMART" id="SM01144"/>
    </source>
</evidence>
<keyword evidence="3" id="KW-0949">S-adenosyl-L-methionine</keyword>
<keyword evidence="2" id="KW-0808">Transferase</keyword>
<organism evidence="7">
    <name type="scientific">Salvia splendens</name>
    <name type="common">Scarlet sage</name>
    <dbReference type="NCBI Taxonomy" id="180675"/>
    <lineage>
        <taxon>Eukaryota</taxon>
        <taxon>Viridiplantae</taxon>
        <taxon>Streptophyta</taxon>
        <taxon>Embryophyta</taxon>
        <taxon>Tracheophyta</taxon>
        <taxon>Spermatophyta</taxon>
        <taxon>Magnoliopsida</taxon>
        <taxon>eudicotyledons</taxon>
        <taxon>Gunneridae</taxon>
        <taxon>Pentapetalae</taxon>
        <taxon>asterids</taxon>
        <taxon>lamiids</taxon>
        <taxon>Lamiales</taxon>
        <taxon>Lamiaceae</taxon>
        <taxon>Nepetoideae</taxon>
        <taxon>Mentheae</taxon>
        <taxon>Salviinae</taxon>
        <taxon>Salvia</taxon>
        <taxon>Salvia subgen. Calosphace</taxon>
        <taxon>core Calosphace</taxon>
    </lineage>
</organism>
<dbReference type="InterPro" id="IPR039262">
    <property type="entry name" value="DTWD2/TAPT"/>
</dbReference>
<accession>A0A8X8VZG1</accession>
<reference evidence="7" key="2">
    <citation type="submission" date="2020-08" db="EMBL/GenBank/DDBJ databases">
        <title>Plant Genome Project.</title>
        <authorList>
            <person name="Zhang R.-G."/>
        </authorList>
    </citation>
    <scope>NUCLEOTIDE SEQUENCE</scope>
    <source>
        <strain evidence="7">Huo1</strain>
        <tissue evidence="7">Leaf</tissue>
    </source>
</reference>
<dbReference type="GO" id="GO:0008033">
    <property type="term" value="P:tRNA processing"/>
    <property type="evidence" value="ECO:0007669"/>
    <property type="project" value="UniProtKB-KW"/>
</dbReference>